<keyword evidence="6 17" id="KW-0031">Aminopeptidase</keyword>
<comment type="similarity">
    <text evidence="3">Belongs to the peptidase M1 family.</text>
</comment>
<dbReference type="InterPro" id="IPR050344">
    <property type="entry name" value="Peptidase_M1_aminopeptidases"/>
</dbReference>
<keyword evidence="8" id="KW-0479">Metal-binding</keyword>
<gene>
    <name evidence="17" type="primary">pepN_2</name>
    <name evidence="17" type="ORF">GCM10009844_30820</name>
</gene>
<dbReference type="InterPro" id="IPR014782">
    <property type="entry name" value="Peptidase_M1_dom"/>
</dbReference>
<keyword evidence="11" id="KW-0482">Metalloprotease</keyword>
<reference evidence="17 18" key="1">
    <citation type="journal article" date="2019" name="Int. J. Syst. Evol. Microbiol.">
        <title>The Global Catalogue of Microorganisms (GCM) 10K type strain sequencing project: providing services to taxonomists for standard genome sequencing and annotation.</title>
        <authorList>
            <consortium name="The Broad Institute Genomics Platform"/>
            <consortium name="The Broad Institute Genome Sequencing Center for Infectious Disease"/>
            <person name="Wu L."/>
            <person name="Ma J."/>
        </authorList>
    </citation>
    <scope>NUCLEOTIDE SEQUENCE [LARGE SCALE GENOMIC DNA]</scope>
    <source>
        <strain evidence="17 18">JCM 16022</strain>
    </source>
</reference>
<dbReference type="PANTHER" id="PTHR11533:SF174">
    <property type="entry name" value="PUROMYCIN-SENSITIVE AMINOPEPTIDASE-RELATED"/>
    <property type="match status" value="1"/>
</dbReference>
<evidence type="ECO:0000256" key="6">
    <source>
        <dbReference type="ARBA" id="ARBA00022438"/>
    </source>
</evidence>
<dbReference type="InterPro" id="IPR042097">
    <property type="entry name" value="Aminopeptidase_N-like_N_sf"/>
</dbReference>
<dbReference type="InterPro" id="IPR001930">
    <property type="entry name" value="Peptidase_M1"/>
</dbReference>
<evidence type="ECO:0000256" key="8">
    <source>
        <dbReference type="ARBA" id="ARBA00022723"/>
    </source>
</evidence>
<evidence type="ECO:0000256" key="7">
    <source>
        <dbReference type="ARBA" id="ARBA00022670"/>
    </source>
</evidence>
<dbReference type="CDD" id="cd09602">
    <property type="entry name" value="M1_APN"/>
    <property type="match status" value="1"/>
</dbReference>
<name>A0ABN2ZYG4_9ACTN</name>
<dbReference type="Proteomes" id="UP001501771">
    <property type="component" value="Unassembled WGS sequence"/>
</dbReference>
<dbReference type="EMBL" id="BAAAQR010000010">
    <property type="protein sequence ID" value="GAA2150176.1"/>
    <property type="molecule type" value="Genomic_DNA"/>
</dbReference>
<dbReference type="InterPro" id="IPR012778">
    <property type="entry name" value="Pept_M1_aminopeptidase"/>
</dbReference>
<feature type="domain" description="Aminopeptidase N-like N-terminal" evidence="16">
    <location>
        <begin position="127"/>
        <end position="199"/>
    </location>
</feature>
<comment type="caution">
    <text evidence="17">The sequence shown here is derived from an EMBL/GenBank/DDBJ whole genome shotgun (WGS) entry which is preliminary data.</text>
</comment>
<comment type="cofactor">
    <cofactor evidence="2">
        <name>Zn(2+)</name>
        <dbReference type="ChEBI" id="CHEBI:29105"/>
    </cofactor>
</comment>
<evidence type="ECO:0000256" key="9">
    <source>
        <dbReference type="ARBA" id="ARBA00022801"/>
    </source>
</evidence>
<dbReference type="PRINTS" id="PR00756">
    <property type="entry name" value="ALADIPTASE"/>
</dbReference>
<sequence>MTMALGHATSGVRSLTREEAEERGALLAVDRYDIAVDMRGLFEGEVLESTSTITFRCLEPGASTFVDCVAEVRHATLNGQEIDLGTVKDGRIPLTGLAAENVLVVSAAQSDTGSGAGILRTIDPSDKLVYVWTSFEADDARRAWACFDQPDLKAPHRFTVTAHETWTVTSNGAPTSVEDQADGGRLWTFPDTPPLSTYVVVVNAGPFHELRQERDGHSLGLYCRQSLKQYLERDAAELFDMTAAGLAFFGERFGQPFPQARYDQVFVPNMGGAMENWGCVTWTDSVLFRSPPTYGQRETVASVLLHEMAHMWFGDLVTMQWWDDLWLNEAFASWASTWAAVNATEYTDAWATFLAGLKLSGYQVDMGPASHPIRGEVPDVTQAMANFDAITYVKGQSVLKQLVAYVGEDAFVEGLRSYFRDHAWGNTRLADLMTAVGEASGRELTGWTEAWFDRAGTDTLVLAGTEVLATAPDGGEPRPHHFEIGVYRRDADGAGLEAVGTAHVETVGTRTPIEGLVEGADLYLLNDRDLTFAAVRTDERSLRTLLDSAGALPDALSRALAVSTAWDMLQKGELSTDEMLGCVLGVLGSERSPGVVEPFLAMALKAAEQWSPAVAVPTQLVRLAEVAAHLAEDPDHRDPALRTLAASASDAAHFALLDAAAADNNDLAWRVLVRRAALGEYDATAVEALLERDPDPDARVRALGVTAARPEESAKAEVWSEIWDKRSIPAGSPLYGLAQAFWRPVQHDLLLPWTHRYLDEVDKVAGGGGMLAVGSLMRGMMPTTADQSFLERAREIAQQPDQNPTVRATLLTGSDTLARVLRARG</sequence>
<evidence type="ECO:0000256" key="2">
    <source>
        <dbReference type="ARBA" id="ARBA00001947"/>
    </source>
</evidence>
<dbReference type="PANTHER" id="PTHR11533">
    <property type="entry name" value="PROTEASE M1 ZINC METALLOPROTEASE"/>
    <property type="match status" value="1"/>
</dbReference>
<organism evidence="17 18">
    <name type="scientific">Nocardioides koreensis</name>
    <dbReference type="NCBI Taxonomy" id="433651"/>
    <lineage>
        <taxon>Bacteria</taxon>
        <taxon>Bacillati</taxon>
        <taxon>Actinomycetota</taxon>
        <taxon>Actinomycetes</taxon>
        <taxon>Propionibacteriales</taxon>
        <taxon>Nocardioidaceae</taxon>
        <taxon>Nocardioides</taxon>
    </lineage>
</organism>
<feature type="domain" description="Peptidase M1 membrane alanine aminopeptidase" evidence="14">
    <location>
        <begin position="239"/>
        <end position="451"/>
    </location>
</feature>
<dbReference type="Pfam" id="PF11838">
    <property type="entry name" value="ERAP1_C"/>
    <property type="match status" value="1"/>
</dbReference>
<evidence type="ECO:0000256" key="11">
    <source>
        <dbReference type="ARBA" id="ARBA00023049"/>
    </source>
</evidence>
<dbReference type="RefSeq" id="WP_344154046.1">
    <property type="nucleotide sequence ID" value="NZ_BAAAQR010000010.1"/>
</dbReference>
<evidence type="ECO:0000313" key="18">
    <source>
        <dbReference type="Proteomes" id="UP001501771"/>
    </source>
</evidence>
<evidence type="ECO:0000256" key="3">
    <source>
        <dbReference type="ARBA" id="ARBA00010136"/>
    </source>
</evidence>
<evidence type="ECO:0000313" key="17">
    <source>
        <dbReference type="EMBL" id="GAA2150176.1"/>
    </source>
</evidence>
<dbReference type="Gene3D" id="2.60.40.1730">
    <property type="entry name" value="tricorn interacting facor f3 domain"/>
    <property type="match status" value="1"/>
</dbReference>
<keyword evidence="7" id="KW-0645">Protease</keyword>
<evidence type="ECO:0000256" key="4">
    <source>
        <dbReference type="ARBA" id="ARBA00012564"/>
    </source>
</evidence>
<evidence type="ECO:0000259" key="15">
    <source>
        <dbReference type="Pfam" id="PF11838"/>
    </source>
</evidence>
<dbReference type="InterPro" id="IPR045357">
    <property type="entry name" value="Aminopeptidase_N-like_N"/>
</dbReference>
<evidence type="ECO:0000256" key="5">
    <source>
        <dbReference type="ARBA" id="ARBA00015611"/>
    </source>
</evidence>
<evidence type="ECO:0000256" key="13">
    <source>
        <dbReference type="ARBA" id="ARBA00031533"/>
    </source>
</evidence>
<dbReference type="NCBIfam" id="TIGR02412">
    <property type="entry name" value="pepN_strep_liv"/>
    <property type="match status" value="1"/>
</dbReference>
<dbReference type="Pfam" id="PF17900">
    <property type="entry name" value="Peptidase_M1_N"/>
    <property type="match status" value="1"/>
</dbReference>
<dbReference type="SUPFAM" id="SSF63737">
    <property type="entry name" value="Leukotriene A4 hydrolase N-terminal domain"/>
    <property type="match status" value="1"/>
</dbReference>
<evidence type="ECO:0000259" key="16">
    <source>
        <dbReference type="Pfam" id="PF17900"/>
    </source>
</evidence>
<dbReference type="InterPro" id="IPR024571">
    <property type="entry name" value="ERAP1-like_C_dom"/>
</dbReference>
<dbReference type="GO" id="GO:0004177">
    <property type="term" value="F:aminopeptidase activity"/>
    <property type="evidence" value="ECO:0007669"/>
    <property type="project" value="UniProtKB-KW"/>
</dbReference>
<dbReference type="Pfam" id="PF01433">
    <property type="entry name" value="Peptidase_M1"/>
    <property type="match status" value="1"/>
</dbReference>
<accession>A0ABN2ZYG4</accession>
<dbReference type="SUPFAM" id="SSF55486">
    <property type="entry name" value="Metalloproteases ('zincins'), catalytic domain"/>
    <property type="match status" value="1"/>
</dbReference>
<evidence type="ECO:0000256" key="1">
    <source>
        <dbReference type="ARBA" id="ARBA00000098"/>
    </source>
</evidence>
<feature type="domain" description="ERAP1-like C-terminal" evidence="15">
    <location>
        <begin position="522"/>
        <end position="817"/>
    </location>
</feature>
<protein>
    <recommendedName>
        <fullName evidence="5">Aminopeptidase N</fullName>
        <ecNumber evidence="4">3.4.11.2</ecNumber>
    </recommendedName>
    <alternativeName>
        <fullName evidence="12">Alanine aminopeptidase</fullName>
    </alternativeName>
    <alternativeName>
        <fullName evidence="13">Lysyl aminopeptidase</fullName>
    </alternativeName>
</protein>
<dbReference type="Gene3D" id="1.10.390.10">
    <property type="entry name" value="Neutral Protease Domain 2"/>
    <property type="match status" value="1"/>
</dbReference>
<evidence type="ECO:0000259" key="14">
    <source>
        <dbReference type="Pfam" id="PF01433"/>
    </source>
</evidence>
<comment type="catalytic activity">
    <reaction evidence="1">
        <text>Release of an N-terminal amino acid, Xaa-|-Yaa- from a peptide, amide or arylamide. Xaa is preferably Ala, but may be most amino acids including Pro (slow action). When a terminal hydrophobic residue is followed by a prolyl residue, the two may be released as an intact Xaa-Pro dipeptide.</text>
        <dbReference type="EC" id="3.4.11.2"/>
    </reaction>
</comment>
<keyword evidence="10" id="KW-0862">Zinc</keyword>
<dbReference type="EC" id="3.4.11.2" evidence="4"/>
<proteinExistence type="inferred from homology"/>
<evidence type="ECO:0000256" key="12">
    <source>
        <dbReference type="ARBA" id="ARBA00029811"/>
    </source>
</evidence>
<keyword evidence="18" id="KW-1185">Reference proteome</keyword>
<evidence type="ECO:0000256" key="10">
    <source>
        <dbReference type="ARBA" id="ARBA00022833"/>
    </source>
</evidence>
<dbReference type="InterPro" id="IPR027268">
    <property type="entry name" value="Peptidase_M4/M1_CTD_sf"/>
</dbReference>
<keyword evidence="9" id="KW-0378">Hydrolase</keyword>